<proteinExistence type="inferred from homology"/>
<evidence type="ECO:0000256" key="11">
    <source>
        <dbReference type="RuleBase" id="RU003691"/>
    </source>
</evidence>
<organism evidence="14 15">
    <name type="scientific">Thiobacter aerophilum</name>
    <dbReference type="NCBI Taxonomy" id="3121275"/>
    <lineage>
        <taxon>Bacteria</taxon>
        <taxon>Pseudomonadati</taxon>
        <taxon>Pseudomonadota</taxon>
        <taxon>Betaproteobacteria</taxon>
        <taxon>Burkholderiales</taxon>
        <taxon>Thiobacteraceae</taxon>
        <taxon>Thiobacter</taxon>
    </lineage>
</organism>
<evidence type="ECO:0000256" key="3">
    <source>
        <dbReference type="ARBA" id="ARBA00016961"/>
    </source>
</evidence>
<evidence type="ECO:0000256" key="7">
    <source>
        <dbReference type="ARBA" id="ARBA00023027"/>
    </source>
</evidence>
<keyword evidence="5 11" id="KW-0274">FAD</keyword>
<dbReference type="Proteomes" id="UP001482231">
    <property type="component" value="Unassembled WGS sequence"/>
</dbReference>
<dbReference type="InterPro" id="IPR016156">
    <property type="entry name" value="FAD/NAD-linked_Rdtase_dimer_sf"/>
</dbReference>
<dbReference type="Pfam" id="PF02852">
    <property type="entry name" value="Pyr_redox_dim"/>
    <property type="match status" value="1"/>
</dbReference>
<dbReference type="EMBL" id="JBAJEX010000009">
    <property type="protein sequence ID" value="MEO1767645.1"/>
    <property type="molecule type" value="Genomic_DNA"/>
</dbReference>
<dbReference type="InterPro" id="IPR004099">
    <property type="entry name" value="Pyr_nucl-diS_OxRdtase_dimer"/>
</dbReference>
<evidence type="ECO:0000256" key="9">
    <source>
        <dbReference type="ARBA" id="ARBA00023284"/>
    </source>
</evidence>
<comment type="caution">
    <text evidence="14">The sequence shown here is derived from an EMBL/GenBank/DDBJ whole genome shotgun (WGS) entry which is preliminary data.</text>
</comment>
<dbReference type="PIRSF" id="PIRSF000350">
    <property type="entry name" value="Mercury_reductase_MerA"/>
    <property type="match status" value="1"/>
</dbReference>
<reference evidence="14 15" key="1">
    <citation type="submission" date="2024-02" db="EMBL/GenBank/DDBJ databases">
        <title>New thermophilic sulfur-oxidizing bacteria from a hot springs of the Uzon caldera (Kamchatka, Russia).</title>
        <authorList>
            <person name="Dukat A.M."/>
            <person name="Elcheninov A.G."/>
            <person name="Frolov E.N."/>
        </authorList>
    </citation>
    <scope>NUCLEOTIDE SEQUENCE [LARGE SCALE GENOMIC DNA]</scope>
    <source>
        <strain evidence="14 15">AK1</strain>
    </source>
</reference>
<keyword evidence="4 11" id="KW-0285">Flavoprotein</keyword>
<dbReference type="InterPro" id="IPR036188">
    <property type="entry name" value="FAD/NAD-bd_sf"/>
</dbReference>
<gene>
    <name evidence="14" type="ORF">V6E02_10530</name>
</gene>
<dbReference type="PRINTS" id="PR00368">
    <property type="entry name" value="FADPNR"/>
</dbReference>
<dbReference type="PRINTS" id="PR00411">
    <property type="entry name" value="PNDRDTASEI"/>
</dbReference>
<name>A0ABV0EI09_9BURK</name>
<evidence type="ECO:0000256" key="10">
    <source>
        <dbReference type="ARBA" id="ARBA00031281"/>
    </source>
</evidence>
<dbReference type="InterPro" id="IPR023753">
    <property type="entry name" value="FAD/NAD-binding_dom"/>
</dbReference>
<dbReference type="InterPro" id="IPR001100">
    <property type="entry name" value="Pyr_nuc-diS_OxRdtase"/>
</dbReference>
<dbReference type="PROSITE" id="PS00076">
    <property type="entry name" value="PYRIDINE_REDOX_1"/>
    <property type="match status" value="1"/>
</dbReference>
<evidence type="ECO:0000256" key="2">
    <source>
        <dbReference type="ARBA" id="ARBA00007532"/>
    </source>
</evidence>
<evidence type="ECO:0000259" key="12">
    <source>
        <dbReference type="Pfam" id="PF02852"/>
    </source>
</evidence>
<evidence type="ECO:0000256" key="1">
    <source>
        <dbReference type="ARBA" id="ARBA00001974"/>
    </source>
</evidence>
<dbReference type="PANTHER" id="PTHR22912:SF217">
    <property type="entry name" value="DIHYDROLIPOYL DEHYDROGENASE"/>
    <property type="match status" value="1"/>
</dbReference>
<feature type="domain" description="Pyridine nucleotide-disulphide oxidoreductase dimerisation" evidence="12">
    <location>
        <begin position="348"/>
        <end position="456"/>
    </location>
</feature>
<dbReference type="InterPro" id="IPR012999">
    <property type="entry name" value="Pyr_OxRdtase_I_AS"/>
</dbReference>
<dbReference type="Gene3D" id="3.50.50.60">
    <property type="entry name" value="FAD/NAD(P)-binding domain"/>
    <property type="match status" value="2"/>
</dbReference>
<evidence type="ECO:0000256" key="5">
    <source>
        <dbReference type="ARBA" id="ARBA00022827"/>
    </source>
</evidence>
<protein>
    <recommendedName>
        <fullName evidence="3">Dihydrolipoyl dehydrogenase</fullName>
    </recommendedName>
    <alternativeName>
        <fullName evidence="10">Dihydrolipoamide dehydrogenase</fullName>
    </alternativeName>
</protein>
<evidence type="ECO:0000256" key="6">
    <source>
        <dbReference type="ARBA" id="ARBA00023002"/>
    </source>
</evidence>
<evidence type="ECO:0000259" key="13">
    <source>
        <dbReference type="Pfam" id="PF07992"/>
    </source>
</evidence>
<dbReference type="RefSeq" id="WP_347308758.1">
    <property type="nucleotide sequence ID" value="NZ_JBAJEX010000009.1"/>
</dbReference>
<feature type="domain" description="FAD/NAD(P)-binding" evidence="13">
    <location>
        <begin position="4"/>
        <end position="327"/>
    </location>
</feature>
<keyword evidence="6 11" id="KW-0560">Oxidoreductase</keyword>
<dbReference type="GO" id="GO:0016491">
    <property type="term" value="F:oxidoreductase activity"/>
    <property type="evidence" value="ECO:0007669"/>
    <property type="project" value="UniProtKB-KW"/>
</dbReference>
<comment type="cofactor">
    <cofactor evidence="1">
        <name>FAD</name>
        <dbReference type="ChEBI" id="CHEBI:57692"/>
    </cofactor>
</comment>
<keyword evidence="7" id="KW-0520">NAD</keyword>
<evidence type="ECO:0000256" key="8">
    <source>
        <dbReference type="ARBA" id="ARBA00023157"/>
    </source>
</evidence>
<dbReference type="PANTHER" id="PTHR22912">
    <property type="entry name" value="DISULFIDE OXIDOREDUCTASE"/>
    <property type="match status" value="1"/>
</dbReference>
<keyword evidence="8" id="KW-1015">Disulfide bond</keyword>
<evidence type="ECO:0000313" key="14">
    <source>
        <dbReference type="EMBL" id="MEO1767645.1"/>
    </source>
</evidence>
<dbReference type="Pfam" id="PF07992">
    <property type="entry name" value="Pyr_redox_2"/>
    <property type="match status" value="1"/>
</dbReference>
<dbReference type="Gene3D" id="3.30.390.30">
    <property type="match status" value="1"/>
</dbReference>
<comment type="similarity">
    <text evidence="2 11">Belongs to the class-I pyridine nucleotide-disulfide oxidoreductase family.</text>
</comment>
<dbReference type="SUPFAM" id="SSF55424">
    <property type="entry name" value="FAD/NAD-linked reductases, dimerisation (C-terminal) domain"/>
    <property type="match status" value="1"/>
</dbReference>
<accession>A0ABV0EI09</accession>
<dbReference type="SUPFAM" id="SSF51905">
    <property type="entry name" value="FAD/NAD(P)-binding domain"/>
    <property type="match status" value="1"/>
</dbReference>
<keyword evidence="9 11" id="KW-0676">Redox-active center</keyword>
<dbReference type="InterPro" id="IPR050151">
    <property type="entry name" value="Class-I_Pyr_Nuc-Dis_Oxidored"/>
</dbReference>
<evidence type="ECO:0000313" key="15">
    <source>
        <dbReference type="Proteomes" id="UP001482231"/>
    </source>
</evidence>
<sequence length="489" mass="52830">MDKFDLIIIGSGPGGYKAALTAARLGAKVALIEKALPGGNCLNLGCIPKKTLLHLASIIEDVQHLNGRGLVGEIRGDFRAAMRHKDDVVAGIRNNFPVWLRRLGVAVITGRARFIGPYEIAVDPTSEHEQEPVRTLSAPRIIIATGSEPKPLAQCPTDGHFILNTRDFMSMTEDQPRSMLFVGGGMANVELAYLMHQFGTDVLIVEREPSLLPNARIPEHAINTLVRKFNRIGLEFRTETSVAACHVEEAGVAVSFDDGSEGRFDKILVAVGRRPLTAGLDLDKAGVKVNEEGFIITSSYLETNVPGIYAIGDVKPGPMTANAALHDAKIAATNALTGNELTFNYFMVPTVLHSAMEIAAVGLTEEQAEAAGFEPEAARTSFGGSGKARAYHDTEGFIEVVHDAETGQLLGGCIVGPEAGEQIQMMTAACQSEQGLWFFKELSYSHPSWAEEFETAIEPCTSAFSRSAKEVFRPGIFRPLRTKKAVRNS</sequence>
<evidence type="ECO:0000256" key="4">
    <source>
        <dbReference type="ARBA" id="ARBA00022630"/>
    </source>
</evidence>
<keyword evidence="15" id="KW-1185">Reference proteome</keyword>